<sequence>MVPLFLFFNAFYNSKYELEFGRFITDPSYPYLSKLFYFLLGYYTNRTIFFN</sequence>
<dbReference type="EMBL" id="JACHCA010000017">
    <property type="protein sequence ID" value="MBB6130764.1"/>
    <property type="molecule type" value="Genomic_DNA"/>
</dbReference>
<dbReference type="AlphaFoldDB" id="A0A841JJV7"/>
<protein>
    <submittedName>
        <fullName evidence="1">Uncharacterized protein</fullName>
    </submittedName>
</protein>
<reference evidence="1 2" key="1">
    <citation type="submission" date="2020-08" db="EMBL/GenBank/DDBJ databases">
        <title>Genomic Encyclopedia of Type Strains, Phase IV (KMG-V): Genome sequencing to study the core and pangenomes of soil and plant-associated prokaryotes.</title>
        <authorList>
            <person name="Whitman W."/>
        </authorList>
    </citation>
    <scope>NUCLEOTIDE SEQUENCE [LARGE SCALE GENOMIC DNA]</scope>
    <source>
        <strain evidence="1 2">MP601</strain>
    </source>
</reference>
<evidence type="ECO:0000313" key="2">
    <source>
        <dbReference type="Proteomes" id="UP000548326"/>
    </source>
</evidence>
<gene>
    <name evidence="1" type="ORF">HDF22_004909</name>
</gene>
<dbReference type="Proteomes" id="UP000548326">
    <property type="component" value="Unassembled WGS sequence"/>
</dbReference>
<proteinExistence type="predicted"/>
<evidence type="ECO:0000313" key="1">
    <source>
        <dbReference type="EMBL" id="MBB6130764.1"/>
    </source>
</evidence>
<comment type="caution">
    <text evidence="1">The sequence shown here is derived from an EMBL/GenBank/DDBJ whole genome shotgun (WGS) entry which is preliminary data.</text>
</comment>
<name>A0A841JJV7_9SPHI</name>
<organism evidence="1 2">
    <name type="scientific">Mucilaginibacter lappiensis</name>
    <dbReference type="NCBI Taxonomy" id="354630"/>
    <lineage>
        <taxon>Bacteria</taxon>
        <taxon>Pseudomonadati</taxon>
        <taxon>Bacteroidota</taxon>
        <taxon>Sphingobacteriia</taxon>
        <taxon>Sphingobacteriales</taxon>
        <taxon>Sphingobacteriaceae</taxon>
        <taxon>Mucilaginibacter</taxon>
    </lineage>
</organism>
<accession>A0A841JJV7</accession>